<accession>A0AAW0MG61</accession>
<evidence type="ECO:0000313" key="1">
    <source>
        <dbReference type="EMBL" id="KAK7878730.1"/>
    </source>
</evidence>
<sequence length="108" mass="12615">MVIIKKFPERPSVVSSNQFWLYSLSQNTFYTHKVKPALQQQNCHVFEEETHKANLSQCLQLLNVHKLVVVLRRLEQTKGDRAAEAGSCEPKVRLKKLEIRLQRVQTEK</sequence>
<comment type="caution">
    <text evidence="1">The sequence shown here is derived from an EMBL/GenBank/DDBJ whole genome shotgun (WGS) entry which is preliminary data.</text>
</comment>
<keyword evidence="2" id="KW-1185">Reference proteome</keyword>
<gene>
    <name evidence="1" type="ORF">WMY93_030969</name>
</gene>
<reference evidence="2" key="1">
    <citation type="submission" date="2024-04" db="EMBL/GenBank/DDBJ databases">
        <title>Salinicola lusitanus LLJ914,a marine bacterium isolated from the Okinawa Trough.</title>
        <authorList>
            <person name="Li J."/>
        </authorList>
    </citation>
    <scope>NUCLEOTIDE SEQUENCE [LARGE SCALE GENOMIC DNA]</scope>
</reference>
<evidence type="ECO:0000313" key="2">
    <source>
        <dbReference type="Proteomes" id="UP001460270"/>
    </source>
</evidence>
<dbReference type="Proteomes" id="UP001460270">
    <property type="component" value="Unassembled WGS sequence"/>
</dbReference>
<proteinExistence type="predicted"/>
<dbReference type="EMBL" id="JBBPFD010000489">
    <property type="protein sequence ID" value="KAK7878730.1"/>
    <property type="molecule type" value="Genomic_DNA"/>
</dbReference>
<organism evidence="1 2">
    <name type="scientific">Mugilogobius chulae</name>
    <name type="common">yellowstripe goby</name>
    <dbReference type="NCBI Taxonomy" id="88201"/>
    <lineage>
        <taxon>Eukaryota</taxon>
        <taxon>Metazoa</taxon>
        <taxon>Chordata</taxon>
        <taxon>Craniata</taxon>
        <taxon>Vertebrata</taxon>
        <taxon>Euteleostomi</taxon>
        <taxon>Actinopterygii</taxon>
        <taxon>Neopterygii</taxon>
        <taxon>Teleostei</taxon>
        <taxon>Neoteleostei</taxon>
        <taxon>Acanthomorphata</taxon>
        <taxon>Gobiaria</taxon>
        <taxon>Gobiiformes</taxon>
        <taxon>Gobioidei</taxon>
        <taxon>Gobiidae</taxon>
        <taxon>Gobionellinae</taxon>
        <taxon>Mugilogobius</taxon>
    </lineage>
</organism>
<dbReference type="AlphaFoldDB" id="A0AAW0MG61"/>
<name>A0AAW0MG61_9GOBI</name>
<protein>
    <submittedName>
        <fullName evidence="1">Uncharacterized protein</fullName>
    </submittedName>
</protein>